<gene>
    <name evidence="3" type="ORF">FCM35_KLT11541</name>
</gene>
<feature type="transmembrane region" description="Helical" evidence="2">
    <location>
        <begin position="44"/>
        <end position="63"/>
    </location>
</feature>
<name>A0A833VH89_9POAL</name>
<evidence type="ECO:0000256" key="1">
    <source>
        <dbReference type="SAM" id="MobiDB-lite"/>
    </source>
</evidence>
<dbReference type="OrthoDB" id="649865at2759"/>
<keyword evidence="4" id="KW-1185">Reference proteome</keyword>
<dbReference type="AlphaFoldDB" id="A0A833VH89"/>
<comment type="caution">
    <text evidence="3">The sequence shown here is derived from an EMBL/GenBank/DDBJ whole genome shotgun (WGS) entry which is preliminary data.</text>
</comment>
<evidence type="ECO:0000313" key="3">
    <source>
        <dbReference type="EMBL" id="KAF3324074.1"/>
    </source>
</evidence>
<proteinExistence type="predicted"/>
<keyword evidence="2" id="KW-1133">Transmembrane helix</keyword>
<reference evidence="3" key="1">
    <citation type="submission" date="2020-01" db="EMBL/GenBank/DDBJ databases">
        <title>Genome sequence of Kobresia littledalei, the first chromosome-level genome in the family Cyperaceae.</title>
        <authorList>
            <person name="Qu G."/>
        </authorList>
    </citation>
    <scope>NUCLEOTIDE SEQUENCE</scope>
    <source>
        <strain evidence="3">C.B.Clarke</strain>
        <tissue evidence="3">Leaf</tissue>
    </source>
</reference>
<dbReference type="Proteomes" id="UP000623129">
    <property type="component" value="Unassembled WGS sequence"/>
</dbReference>
<keyword evidence="2" id="KW-0812">Transmembrane</keyword>
<dbReference type="PANTHER" id="PTHR34125:SF7">
    <property type="entry name" value="TRANSMEMBRANE PROTEIN"/>
    <property type="match status" value="1"/>
</dbReference>
<feature type="region of interest" description="Disordered" evidence="1">
    <location>
        <begin position="101"/>
        <end position="144"/>
    </location>
</feature>
<protein>
    <submittedName>
        <fullName evidence="3">Uncharacterized protein</fullName>
    </submittedName>
</protein>
<evidence type="ECO:0000313" key="4">
    <source>
        <dbReference type="Proteomes" id="UP000623129"/>
    </source>
</evidence>
<feature type="compositionally biased region" description="Basic and acidic residues" evidence="1">
    <location>
        <begin position="101"/>
        <end position="136"/>
    </location>
</feature>
<keyword evidence="2" id="KW-0472">Membrane</keyword>
<organism evidence="3 4">
    <name type="scientific">Carex littledalei</name>
    <dbReference type="NCBI Taxonomy" id="544730"/>
    <lineage>
        <taxon>Eukaryota</taxon>
        <taxon>Viridiplantae</taxon>
        <taxon>Streptophyta</taxon>
        <taxon>Embryophyta</taxon>
        <taxon>Tracheophyta</taxon>
        <taxon>Spermatophyta</taxon>
        <taxon>Magnoliopsida</taxon>
        <taxon>Liliopsida</taxon>
        <taxon>Poales</taxon>
        <taxon>Cyperaceae</taxon>
        <taxon>Cyperoideae</taxon>
        <taxon>Cariceae</taxon>
        <taxon>Carex</taxon>
        <taxon>Carex subgen. Euthyceras</taxon>
    </lineage>
</organism>
<sequence>MERKLTATALVGNWKLHLALAAVIGVAGIALATMGPTLATIVTFFWPLVVSTVFLLSAVAVLFRISPPPSDPLHEEVPGQELMQYVAGLPDEVSLEMLERLDREYQSEKEEGEMQRRMEEEPVKEQEESGGSRREVSGAPLDQC</sequence>
<dbReference type="PANTHER" id="PTHR34125">
    <property type="entry name" value="OS01G0762900 PROTEIN"/>
    <property type="match status" value="1"/>
</dbReference>
<feature type="transmembrane region" description="Helical" evidence="2">
    <location>
        <begin position="12"/>
        <end position="32"/>
    </location>
</feature>
<evidence type="ECO:0000256" key="2">
    <source>
        <dbReference type="SAM" id="Phobius"/>
    </source>
</evidence>
<accession>A0A833VH89</accession>
<dbReference type="EMBL" id="SWLB01000022">
    <property type="protein sequence ID" value="KAF3324074.1"/>
    <property type="molecule type" value="Genomic_DNA"/>
</dbReference>